<protein>
    <submittedName>
        <fullName evidence="3">Uncharacterized protein</fullName>
    </submittedName>
</protein>
<evidence type="ECO:0000256" key="1">
    <source>
        <dbReference type="SAM" id="MobiDB-lite"/>
    </source>
</evidence>
<dbReference type="EMBL" id="GAKP01020438">
    <property type="protein sequence ID" value="JAC38514.1"/>
    <property type="molecule type" value="Transcribed_RNA"/>
</dbReference>
<evidence type="ECO:0000313" key="3">
    <source>
        <dbReference type="EMBL" id="JAC38513.1"/>
    </source>
</evidence>
<name>A0A034VAB4_BACDO</name>
<evidence type="ECO:0000256" key="2">
    <source>
        <dbReference type="SAM" id="SignalP"/>
    </source>
</evidence>
<feature type="signal peptide" evidence="2">
    <location>
        <begin position="1"/>
        <end position="25"/>
    </location>
</feature>
<reference evidence="3" key="1">
    <citation type="journal article" date="2014" name="BMC Genomics">
        <title>Characterizing the developmental transcriptome of the oriental fruit fly, Bactrocera dorsalis (Diptera: Tephritidae) through comparative genomic analysis with Drosophila melanogaster utilizing modENCODE datasets.</title>
        <authorList>
            <person name="Geib S.M."/>
            <person name="Calla B."/>
            <person name="Hall B."/>
            <person name="Hou S."/>
            <person name="Manoukis N.C."/>
        </authorList>
    </citation>
    <scope>NUCLEOTIDE SEQUENCE</scope>
    <source>
        <strain evidence="3">Punador</strain>
    </source>
</reference>
<dbReference type="AlphaFoldDB" id="A0A034VAB4"/>
<organism evidence="3">
    <name type="scientific">Bactrocera dorsalis</name>
    <name type="common">Oriental fruit fly</name>
    <name type="synonym">Dacus dorsalis</name>
    <dbReference type="NCBI Taxonomy" id="27457"/>
    <lineage>
        <taxon>Eukaryota</taxon>
        <taxon>Metazoa</taxon>
        <taxon>Ecdysozoa</taxon>
        <taxon>Arthropoda</taxon>
        <taxon>Hexapoda</taxon>
        <taxon>Insecta</taxon>
        <taxon>Pterygota</taxon>
        <taxon>Neoptera</taxon>
        <taxon>Endopterygota</taxon>
        <taxon>Diptera</taxon>
        <taxon>Brachycera</taxon>
        <taxon>Muscomorpha</taxon>
        <taxon>Tephritoidea</taxon>
        <taxon>Tephritidae</taxon>
        <taxon>Bactrocera</taxon>
        <taxon>Bactrocera</taxon>
    </lineage>
</organism>
<keyword evidence="2" id="KW-0732">Signal</keyword>
<feature type="chain" id="PRO_5007369066" evidence="2">
    <location>
        <begin position="26"/>
        <end position="139"/>
    </location>
</feature>
<feature type="compositionally biased region" description="Basic residues" evidence="1">
    <location>
        <begin position="102"/>
        <end position="115"/>
    </location>
</feature>
<feature type="region of interest" description="Disordered" evidence="1">
    <location>
        <begin position="95"/>
        <end position="115"/>
    </location>
</feature>
<accession>A0A034VAB4</accession>
<proteinExistence type="predicted"/>
<dbReference type="EMBL" id="GAKP01020439">
    <property type="protein sequence ID" value="JAC38513.1"/>
    <property type="molecule type" value="Transcribed_RNA"/>
</dbReference>
<sequence length="139" mass="15598">MLCIVVVSGILLLLLFIMHVLHCKAAYFCYCCCCFISSCFSYSLAIMSFLCAKALQKIDVACNNHKKAPNKNIVKKSSNNNYAAYRKVQCKIAAKGNERNKSKSQSKKLSGRKHKVGYTKSVQTTVAGYREWHNKVTTT</sequence>